<dbReference type="NCBIfam" id="TIGR02037">
    <property type="entry name" value="degP_htrA_DO"/>
    <property type="match status" value="1"/>
</dbReference>
<dbReference type="InterPro" id="IPR036034">
    <property type="entry name" value="PDZ_sf"/>
</dbReference>
<evidence type="ECO:0000256" key="1">
    <source>
        <dbReference type="ARBA" id="ARBA00001772"/>
    </source>
</evidence>
<dbReference type="InterPro" id="IPR009003">
    <property type="entry name" value="Peptidase_S1_PA"/>
</dbReference>
<evidence type="ECO:0000313" key="16">
    <source>
        <dbReference type="EMBL" id="SDW07322.1"/>
    </source>
</evidence>
<evidence type="ECO:0000256" key="6">
    <source>
        <dbReference type="ARBA" id="ARBA00022670"/>
    </source>
</evidence>
<gene>
    <name evidence="16" type="ORF">SAMN05444006_101204</name>
</gene>
<keyword evidence="9" id="KW-0574">Periplasm</keyword>
<dbReference type="InterPro" id="IPR001478">
    <property type="entry name" value="PDZ"/>
</dbReference>
<dbReference type="Gene3D" id="2.40.10.120">
    <property type="match status" value="1"/>
</dbReference>
<dbReference type="GO" id="GO:0008233">
    <property type="term" value="F:peptidase activity"/>
    <property type="evidence" value="ECO:0007669"/>
    <property type="project" value="UniProtKB-KW"/>
</dbReference>
<dbReference type="EC" id="3.4.21.107" evidence="4"/>
<dbReference type="PANTHER" id="PTHR22939:SF130">
    <property type="entry name" value="PERIPLASMIC SERINE ENDOPROTEASE DEGP-LIKE-RELATED"/>
    <property type="match status" value="1"/>
</dbReference>
<dbReference type="SUPFAM" id="SSF50156">
    <property type="entry name" value="PDZ domain-like"/>
    <property type="match status" value="1"/>
</dbReference>
<evidence type="ECO:0000313" key="17">
    <source>
        <dbReference type="Proteomes" id="UP000199541"/>
    </source>
</evidence>
<dbReference type="InterPro" id="IPR011782">
    <property type="entry name" value="Pept_S1C_Do"/>
</dbReference>
<evidence type="ECO:0000256" key="4">
    <source>
        <dbReference type="ARBA" id="ARBA00013035"/>
    </source>
</evidence>
<keyword evidence="8" id="KW-0677">Repeat</keyword>
<evidence type="ECO:0000256" key="5">
    <source>
        <dbReference type="ARBA" id="ARBA00013958"/>
    </source>
</evidence>
<feature type="domain" description="PDZ" evidence="15">
    <location>
        <begin position="275"/>
        <end position="337"/>
    </location>
</feature>
<evidence type="ECO:0000256" key="14">
    <source>
        <dbReference type="SAM" id="SignalP"/>
    </source>
</evidence>
<dbReference type="GO" id="GO:0006508">
    <property type="term" value="P:proteolysis"/>
    <property type="evidence" value="ECO:0007669"/>
    <property type="project" value="UniProtKB-KW"/>
</dbReference>
<evidence type="ECO:0000256" key="3">
    <source>
        <dbReference type="ARBA" id="ARBA00010541"/>
    </source>
</evidence>
<keyword evidence="7 14" id="KW-0732">Signal</keyword>
<evidence type="ECO:0000259" key="15">
    <source>
        <dbReference type="PROSITE" id="PS50106"/>
    </source>
</evidence>
<keyword evidence="12" id="KW-0346">Stress response</keyword>
<dbReference type="Gene3D" id="2.30.42.10">
    <property type="match status" value="1"/>
</dbReference>
<keyword evidence="17" id="KW-1185">Reference proteome</keyword>
<comment type="catalytic activity">
    <reaction evidence="1">
        <text>Acts on substrates that are at least partially unfolded. The cleavage site P1 residue is normally between a pair of hydrophobic residues, such as Val-|-Val.</text>
        <dbReference type="EC" id="3.4.21.107"/>
    </reaction>
</comment>
<sequence length="380" mass="39839">MNTPTPKSPRRRLASLALVAALASSSAMIAVPSASFAEPPGGWANLVQKVSPAVVYIEVTETAAKSQQEEQRNMPDFPFQEFSRRFGIPFPGMPQQQAPQGRMHGVGSGFIISPDGYIVTNNHVVAGAQTIKVKLTDGKDYTAKVIGRDPGTDVALIKIDATNLPFVKFGSSTKMRVGDDVMAVGNPFGLGGTVTSGIISAKARDIGDGIYGDFLQTDAAINKGNSGGPLFNEQGQVIGMNTAIISPTGGSVGIGFAVPSDIVQKIVGQLEHGGRVDRGWLGVQIQSVSPDVAAALGMDKPQGAMIAEVMPDSPAMKAGFKRGDIITKFGATEIKSVHDLPRAVGMTAPNTQAQVQILRAGKPMTITVDVGQMKQTQKKT</sequence>
<dbReference type="EMBL" id="FNOB01000001">
    <property type="protein sequence ID" value="SDW07322.1"/>
    <property type="molecule type" value="Genomic_DNA"/>
</dbReference>
<protein>
    <recommendedName>
        <fullName evidence="5">Probable periplasmic serine endoprotease DegP-like</fullName>
        <ecNumber evidence="4">3.4.21.107</ecNumber>
    </recommendedName>
    <alternativeName>
        <fullName evidence="13">Protease Do</fullName>
    </alternativeName>
</protein>
<dbReference type="SMART" id="SM00228">
    <property type="entry name" value="PDZ"/>
    <property type="match status" value="1"/>
</dbReference>
<organism evidence="16 17">
    <name type="scientific">Allgaiera indica</name>
    <dbReference type="NCBI Taxonomy" id="765699"/>
    <lineage>
        <taxon>Bacteria</taxon>
        <taxon>Pseudomonadati</taxon>
        <taxon>Pseudomonadota</taxon>
        <taxon>Alphaproteobacteria</taxon>
        <taxon>Rhodobacterales</taxon>
        <taxon>Paracoccaceae</taxon>
        <taxon>Allgaiera</taxon>
    </lineage>
</organism>
<comment type="similarity">
    <text evidence="3">Belongs to the peptidase S1C family.</text>
</comment>
<feature type="chain" id="PRO_5045978434" description="Probable periplasmic serine endoprotease DegP-like" evidence="14">
    <location>
        <begin position="30"/>
        <end position="380"/>
    </location>
</feature>
<dbReference type="RefSeq" id="WP_035845217.1">
    <property type="nucleotide sequence ID" value="NZ_BNAB01000001.1"/>
</dbReference>
<dbReference type="CDD" id="cd10839">
    <property type="entry name" value="cpPDZ1_DegP-like"/>
    <property type="match status" value="1"/>
</dbReference>
<evidence type="ECO:0000256" key="2">
    <source>
        <dbReference type="ARBA" id="ARBA00004418"/>
    </source>
</evidence>
<comment type="caution">
    <text evidence="16">The sequence shown here is derived from an EMBL/GenBank/DDBJ whole genome shotgun (WGS) entry which is preliminary data.</text>
</comment>
<feature type="signal peptide" evidence="14">
    <location>
        <begin position="1"/>
        <end position="29"/>
    </location>
</feature>
<evidence type="ECO:0000256" key="9">
    <source>
        <dbReference type="ARBA" id="ARBA00022764"/>
    </source>
</evidence>
<name>A0A1H2QJH8_9RHOB</name>
<comment type="subcellular location">
    <subcellularLocation>
        <location evidence="2">Periplasm</location>
    </subcellularLocation>
</comment>
<keyword evidence="6 16" id="KW-0645">Protease</keyword>
<evidence type="ECO:0000256" key="11">
    <source>
        <dbReference type="ARBA" id="ARBA00022825"/>
    </source>
</evidence>
<accession>A0A1H2QJH8</accession>
<evidence type="ECO:0000256" key="13">
    <source>
        <dbReference type="ARBA" id="ARBA00032850"/>
    </source>
</evidence>
<dbReference type="Pfam" id="PF13365">
    <property type="entry name" value="Trypsin_2"/>
    <property type="match status" value="1"/>
</dbReference>
<dbReference type="PROSITE" id="PS50106">
    <property type="entry name" value="PDZ"/>
    <property type="match status" value="1"/>
</dbReference>
<keyword evidence="11" id="KW-0720">Serine protease</keyword>
<evidence type="ECO:0000256" key="7">
    <source>
        <dbReference type="ARBA" id="ARBA00022729"/>
    </source>
</evidence>
<evidence type="ECO:0000256" key="8">
    <source>
        <dbReference type="ARBA" id="ARBA00022737"/>
    </source>
</evidence>
<dbReference type="PRINTS" id="PR00834">
    <property type="entry name" value="PROTEASES2C"/>
</dbReference>
<evidence type="ECO:0000256" key="10">
    <source>
        <dbReference type="ARBA" id="ARBA00022801"/>
    </source>
</evidence>
<evidence type="ECO:0000256" key="12">
    <source>
        <dbReference type="ARBA" id="ARBA00023016"/>
    </source>
</evidence>
<keyword evidence="10" id="KW-0378">Hydrolase</keyword>
<reference evidence="16 17" key="1">
    <citation type="submission" date="2016-10" db="EMBL/GenBank/DDBJ databases">
        <authorList>
            <person name="Varghese N."/>
            <person name="Submissions S."/>
        </authorList>
    </citation>
    <scope>NUCLEOTIDE SEQUENCE [LARGE SCALE GENOMIC DNA]</scope>
    <source>
        <strain evidence="16 17">DSM 24802</strain>
    </source>
</reference>
<dbReference type="SUPFAM" id="SSF50494">
    <property type="entry name" value="Trypsin-like serine proteases"/>
    <property type="match status" value="1"/>
</dbReference>
<proteinExistence type="inferred from homology"/>
<dbReference type="Proteomes" id="UP000199541">
    <property type="component" value="Unassembled WGS sequence"/>
</dbReference>
<dbReference type="InterPro" id="IPR001940">
    <property type="entry name" value="Peptidase_S1C"/>
</dbReference>
<dbReference type="PANTHER" id="PTHR22939">
    <property type="entry name" value="SERINE PROTEASE FAMILY S1C HTRA-RELATED"/>
    <property type="match status" value="1"/>
</dbReference>
<dbReference type="Pfam" id="PF13180">
    <property type="entry name" value="PDZ_2"/>
    <property type="match status" value="1"/>
</dbReference>